<dbReference type="eggNOG" id="COG0446">
    <property type="taxonomic scope" value="Bacteria"/>
</dbReference>
<evidence type="ECO:0000259" key="8">
    <source>
        <dbReference type="Pfam" id="PF02852"/>
    </source>
</evidence>
<protein>
    <recommendedName>
        <fullName evidence="12">FAD/NAD(P)-binding domain-containing protein</fullName>
    </recommendedName>
</protein>
<gene>
    <name evidence="10" type="ORF">UC3_01526</name>
</gene>
<keyword evidence="4" id="KW-0274">FAD</keyword>
<sequence length="440" mass="49139">MEIIIIGASFAGVSCGLRARQLYPKAKITLIEKNQVLGFIPSGFLLYITGRVSTLEEAVFIKQDVLKKAEIEVRLDESLTNCYPDQHRIETTKGSYTYDRLVLAYGSAQESQILQVDDLSETETLPLVYKDFPSAKRLAEKVPAAKTISIIGAGQAGMEAASAFVQLGKQVELFETMDYPLFKYFDQSFLAPFLVTLKETKHLHLHCNTSVKTITQENGFHLETNTQTQASDLVLTTVNVHPKENPFYQIFESHSDYTLKTDAYLETSQTDVFAVGDLIQIPALALKEQLYMPLINNAIRSGHIAAENLEQKRKPFKGGLRTVGTHLFGWYLASTGLLEAEAFSYPGKIATKSCTLNAHLFDEAVIHCKITFDQETREVLGVQLLSKENCLEKINTAALAIETRRTLEELAQKDYFFQPIYTPAFDVLNHLGLGSDSDES</sequence>
<dbReference type="GO" id="GO:0016491">
    <property type="term" value="F:oxidoreductase activity"/>
    <property type="evidence" value="ECO:0007669"/>
    <property type="project" value="UniProtKB-KW"/>
</dbReference>
<dbReference type="Proteomes" id="UP000013785">
    <property type="component" value="Unassembled WGS sequence"/>
</dbReference>
<dbReference type="Pfam" id="PF07992">
    <property type="entry name" value="Pyr_redox_2"/>
    <property type="match status" value="1"/>
</dbReference>
<dbReference type="SUPFAM" id="SSF55424">
    <property type="entry name" value="FAD/NAD-linked reductases, dimerisation (C-terminal) domain"/>
    <property type="match status" value="1"/>
</dbReference>
<feature type="domain" description="FAD/NAD(P)-binding" evidence="9">
    <location>
        <begin position="2"/>
        <end position="302"/>
    </location>
</feature>
<dbReference type="OrthoDB" id="9802028at2"/>
<evidence type="ECO:0000259" key="9">
    <source>
        <dbReference type="Pfam" id="PF07992"/>
    </source>
</evidence>
<dbReference type="HOGENOM" id="CLU_003291_1_0_9"/>
<dbReference type="EMBL" id="AJAT01000013">
    <property type="protein sequence ID" value="EOL44709.1"/>
    <property type="molecule type" value="Genomic_DNA"/>
</dbReference>
<evidence type="ECO:0000256" key="2">
    <source>
        <dbReference type="ARBA" id="ARBA00009130"/>
    </source>
</evidence>
<dbReference type="InterPro" id="IPR050260">
    <property type="entry name" value="FAD-bd_OxRdtase"/>
</dbReference>
<evidence type="ECO:0000256" key="7">
    <source>
        <dbReference type="ARBA" id="ARBA00023284"/>
    </source>
</evidence>
<evidence type="ECO:0000313" key="10">
    <source>
        <dbReference type="EMBL" id="EOL44709.1"/>
    </source>
</evidence>
<dbReference type="STRING" id="154621.RV11_GL002458"/>
<dbReference type="InterPro" id="IPR004099">
    <property type="entry name" value="Pyr_nucl-diS_OxRdtase_dimer"/>
</dbReference>
<dbReference type="InterPro" id="IPR023753">
    <property type="entry name" value="FAD/NAD-binding_dom"/>
</dbReference>
<dbReference type="PRINTS" id="PR00368">
    <property type="entry name" value="FADPNR"/>
</dbReference>
<dbReference type="PANTHER" id="PTHR43429">
    <property type="entry name" value="PYRIDINE NUCLEOTIDE-DISULFIDE OXIDOREDUCTASE DOMAIN-CONTAINING"/>
    <property type="match status" value="1"/>
</dbReference>
<evidence type="ECO:0000256" key="3">
    <source>
        <dbReference type="ARBA" id="ARBA00022630"/>
    </source>
</evidence>
<dbReference type="PATRIC" id="fig|1158610.3.peg.1511"/>
<dbReference type="InterPro" id="IPR036188">
    <property type="entry name" value="FAD/NAD-bd_sf"/>
</dbReference>
<dbReference type="RefSeq" id="WP_010768189.1">
    <property type="nucleotide sequence ID" value="NZ_ASWE01000003.1"/>
</dbReference>
<feature type="domain" description="Pyridine nucleotide-disulphide oxidoreductase dimerisation" evidence="8">
    <location>
        <begin position="330"/>
        <end position="425"/>
    </location>
</feature>
<comment type="cofactor">
    <cofactor evidence="1">
        <name>FAD</name>
        <dbReference type="ChEBI" id="CHEBI:57692"/>
    </cofactor>
</comment>
<evidence type="ECO:0000256" key="6">
    <source>
        <dbReference type="ARBA" id="ARBA00023097"/>
    </source>
</evidence>
<dbReference type="Gene3D" id="3.30.390.30">
    <property type="match status" value="1"/>
</dbReference>
<dbReference type="AlphaFoldDB" id="R3TSZ8"/>
<reference evidence="10 11" key="1">
    <citation type="submission" date="2013-02" db="EMBL/GenBank/DDBJ databases">
        <title>The Genome Sequence of Enterococcus phoeniculicola BAA-412.</title>
        <authorList>
            <consortium name="The Broad Institute Genome Sequencing Platform"/>
            <consortium name="The Broad Institute Genome Sequencing Center for Infectious Disease"/>
            <person name="Earl A.M."/>
            <person name="Gilmore M.S."/>
            <person name="Lebreton F."/>
            <person name="Walker B."/>
            <person name="Young S.K."/>
            <person name="Zeng Q."/>
            <person name="Gargeya S."/>
            <person name="Fitzgerald M."/>
            <person name="Haas B."/>
            <person name="Abouelleil A."/>
            <person name="Alvarado L."/>
            <person name="Arachchi H.M."/>
            <person name="Berlin A.M."/>
            <person name="Chapman S.B."/>
            <person name="Dewar J."/>
            <person name="Goldberg J."/>
            <person name="Griggs A."/>
            <person name="Gujja S."/>
            <person name="Hansen M."/>
            <person name="Howarth C."/>
            <person name="Imamovic A."/>
            <person name="Larimer J."/>
            <person name="McCowan C."/>
            <person name="Murphy C."/>
            <person name="Neiman D."/>
            <person name="Pearson M."/>
            <person name="Priest M."/>
            <person name="Roberts A."/>
            <person name="Saif S."/>
            <person name="Shea T."/>
            <person name="Sisk P."/>
            <person name="Sykes S."/>
            <person name="Wortman J."/>
            <person name="Nusbaum C."/>
            <person name="Birren B."/>
        </authorList>
    </citation>
    <scope>NUCLEOTIDE SEQUENCE [LARGE SCALE GENOMIC DNA]</scope>
    <source>
        <strain evidence="10 11">ATCC BAA-412</strain>
    </source>
</reference>
<evidence type="ECO:0000256" key="5">
    <source>
        <dbReference type="ARBA" id="ARBA00023002"/>
    </source>
</evidence>
<organism evidence="10 11">
    <name type="scientific">Enterococcus phoeniculicola ATCC BAA-412</name>
    <dbReference type="NCBI Taxonomy" id="1158610"/>
    <lineage>
        <taxon>Bacteria</taxon>
        <taxon>Bacillati</taxon>
        <taxon>Bacillota</taxon>
        <taxon>Bacilli</taxon>
        <taxon>Lactobacillales</taxon>
        <taxon>Enterococcaceae</taxon>
        <taxon>Enterococcus</taxon>
    </lineage>
</organism>
<dbReference type="Pfam" id="PF02852">
    <property type="entry name" value="Pyr_redox_dim"/>
    <property type="match status" value="1"/>
</dbReference>
<dbReference type="PRINTS" id="PR00411">
    <property type="entry name" value="PNDRDTASEI"/>
</dbReference>
<comment type="caution">
    <text evidence="10">The sequence shown here is derived from an EMBL/GenBank/DDBJ whole genome shotgun (WGS) entry which is preliminary data.</text>
</comment>
<keyword evidence="11" id="KW-1185">Reference proteome</keyword>
<dbReference type="PANTHER" id="PTHR43429:SF1">
    <property type="entry name" value="NAD(P)H SULFUR OXIDOREDUCTASE (COA-DEPENDENT)"/>
    <property type="match status" value="1"/>
</dbReference>
<comment type="similarity">
    <text evidence="2">Belongs to the class-III pyridine nucleotide-disulfide oxidoreductase family.</text>
</comment>
<dbReference type="InterPro" id="IPR016156">
    <property type="entry name" value="FAD/NAD-linked_Rdtase_dimer_sf"/>
</dbReference>
<keyword evidence="3" id="KW-0285">Flavoprotein</keyword>
<evidence type="ECO:0000313" key="11">
    <source>
        <dbReference type="Proteomes" id="UP000013785"/>
    </source>
</evidence>
<keyword evidence="5" id="KW-0560">Oxidoreductase</keyword>
<dbReference type="SUPFAM" id="SSF51905">
    <property type="entry name" value="FAD/NAD(P)-binding domain"/>
    <property type="match status" value="2"/>
</dbReference>
<name>R3TSZ8_9ENTE</name>
<evidence type="ECO:0008006" key="12">
    <source>
        <dbReference type="Google" id="ProtNLM"/>
    </source>
</evidence>
<evidence type="ECO:0000256" key="1">
    <source>
        <dbReference type="ARBA" id="ARBA00001974"/>
    </source>
</evidence>
<keyword evidence="6" id="KW-0558">Oxidation</keyword>
<dbReference type="Gene3D" id="3.50.50.60">
    <property type="entry name" value="FAD/NAD(P)-binding domain"/>
    <property type="match status" value="2"/>
</dbReference>
<evidence type="ECO:0000256" key="4">
    <source>
        <dbReference type="ARBA" id="ARBA00022827"/>
    </source>
</evidence>
<proteinExistence type="inferred from homology"/>
<accession>R3TSZ8</accession>
<keyword evidence="7" id="KW-0676">Redox-active center</keyword>